<dbReference type="RefSeq" id="XP_014178575.1">
    <property type="nucleotide sequence ID" value="XM_014323100.1"/>
</dbReference>
<dbReference type="InterPro" id="IPR038071">
    <property type="entry name" value="UROD/MetE-like_sf"/>
</dbReference>
<comment type="pathway">
    <text evidence="2">Amino-acid biosynthesis; L-methionine biosynthesis via de novo pathway; L-methionine from L-homocysteine (MetE route): step 1/1.</text>
</comment>
<dbReference type="GO" id="GO:0003871">
    <property type="term" value="F:5-methyltetrahydropteroyltriglutamate-homocysteine S-methyltransferase activity"/>
    <property type="evidence" value="ECO:0007669"/>
    <property type="project" value="UniProtKB-EC"/>
</dbReference>
<evidence type="ECO:0000256" key="5">
    <source>
        <dbReference type="ARBA" id="ARBA00022603"/>
    </source>
</evidence>
<evidence type="ECO:0000256" key="4">
    <source>
        <dbReference type="ARBA" id="ARBA00012034"/>
    </source>
</evidence>
<evidence type="ECO:0000256" key="3">
    <source>
        <dbReference type="ARBA" id="ARBA00009553"/>
    </source>
</evidence>
<evidence type="ECO:0000256" key="13">
    <source>
        <dbReference type="PIRSR" id="PIRSR000382-3"/>
    </source>
</evidence>
<dbReference type="NCBIfam" id="TIGR01371">
    <property type="entry name" value="met_syn_B12ind"/>
    <property type="match status" value="1"/>
</dbReference>
<accession>J6EUW7</accession>
<dbReference type="FunFam" id="3.20.20.210:FF:000002">
    <property type="entry name" value="5-methyltetrahydropteroyltriglutamate--homocysteine methyltransferase"/>
    <property type="match status" value="1"/>
</dbReference>
<dbReference type="GO" id="GO:0032259">
    <property type="term" value="P:methylation"/>
    <property type="evidence" value="ECO:0007669"/>
    <property type="project" value="UniProtKB-KW"/>
</dbReference>
<gene>
    <name evidence="16" type="ORF">A1Q1_04862</name>
</gene>
<dbReference type="InterPro" id="IPR006276">
    <property type="entry name" value="Cobalamin-indep_Met_synthase"/>
</dbReference>
<dbReference type="VEuPathDB" id="FungiDB:A1Q1_04862"/>
<dbReference type="PIRSF" id="PIRSF000382">
    <property type="entry name" value="MeTrfase_B12_ind"/>
    <property type="match status" value="1"/>
</dbReference>
<evidence type="ECO:0000256" key="8">
    <source>
        <dbReference type="ARBA" id="ARBA00022723"/>
    </source>
</evidence>
<dbReference type="AlphaFoldDB" id="J6EUW7"/>
<evidence type="ECO:0000256" key="2">
    <source>
        <dbReference type="ARBA" id="ARBA00004681"/>
    </source>
</evidence>
<feature type="binding site" evidence="12">
    <location>
        <position position="652"/>
    </location>
    <ligand>
        <name>Zn(2+)</name>
        <dbReference type="ChEBI" id="CHEBI:29105"/>
        <label>1</label>
        <note>catalytic</note>
    </ligand>
</feature>
<keyword evidence="8 12" id="KW-0479">Metal-binding</keyword>
<keyword evidence="5 16" id="KW-0489">Methyltransferase</keyword>
<evidence type="ECO:0000256" key="7">
    <source>
        <dbReference type="ARBA" id="ARBA00022679"/>
    </source>
</evidence>
<dbReference type="InterPro" id="IPR013215">
    <property type="entry name" value="Cbl-indep_Met_Synth_N"/>
</dbReference>
<evidence type="ECO:0000256" key="1">
    <source>
        <dbReference type="ARBA" id="ARBA00002777"/>
    </source>
</evidence>
<dbReference type="NCBIfam" id="NF003556">
    <property type="entry name" value="PRK05222.1"/>
    <property type="match status" value="1"/>
</dbReference>
<evidence type="ECO:0000313" key="16">
    <source>
        <dbReference type="EMBL" id="EJT46567.1"/>
    </source>
</evidence>
<dbReference type="GO" id="GO:0009086">
    <property type="term" value="P:methionine biosynthetic process"/>
    <property type="evidence" value="ECO:0007669"/>
    <property type="project" value="UniProtKB-KW"/>
</dbReference>
<dbReference type="CDD" id="cd03312">
    <property type="entry name" value="CIMS_N_terminal_like"/>
    <property type="match status" value="1"/>
</dbReference>
<feature type="binding site" evidence="11">
    <location>
        <begin position="442"/>
        <end position="444"/>
    </location>
    <ligand>
        <name>L-methionine</name>
        <dbReference type="ChEBI" id="CHEBI:57844"/>
    </ligand>
</feature>
<feature type="binding site" evidence="11">
    <location>
        <position position="125"/>
    </location>
    <ligand>
        <name>5-methyltetrahydropteroyltri-L-glutamate</name>
        <dbReference type="ChEBI" id="CHEBI:58207"/>
    </ligand>
</feature>
<dbReference type="OrthoDB" id="1053771at2759"/>
<name>J6EUW7_TRIAS</name>
<feature type="binding site" evidence="11">
    <location>
        <begin position="442"/>
        <end position="444"/>
    </location>
    <ligand>
        <name>L-homocysteine</name>
        <dbReference type="ChEBI" id="CHEBI:58199"/>
    </ligand>
</feature>
<keyword evidence="6" id="KW-0028">Amino-acid biosynthesis</keyword>
<feature type="binding site" evidence="12">
    <location>
        <position position="654"/>
    </location>
    <ligand>
        <name>Zn(2+)</name>
        <dbReference type="ChEBI" id="CHEBI:29105"/>
        <label>1</label>
        <note>catalytic</note>
    </ligand>
</feature>
<keyword evidence="9 12" id="KW-0862">Zinc</keyword>
<feature type="binding site" evidence="11">
    <location>
        <position position="610"/>
    </location>
    <ligand>
        <name>L-methionine</name>
        <dbReference type="ChEBI" id="CHEBI:57844"/>
    </ligand>
</feature>
<comment type="similarity">
    <text evidence="3">Belongs to the vitamin-B12 independent methionine synthase family.</text>
</comment>
<dbReference type="Proteomes" id="UP000002748">
    <property type="component" value="Unassembled WGS sequence"/>
</dbReference>
<reference evidence="16 17" key="1">
    <citation type="journal article" date="2012" name="Eukaryot. Cell">
        <title>Draft genome sequence of CBS 2479, the standard type strain of Trichosporon asahii.</title>
        <authorList>
            <person name="Yang R.Y."/>
            <person name="Li H.T."/>
            <person name="Zhu H."/>
            <person name="Zhou G.P."/>
            <person name="Wang M."/>
            <person name="Wang L."/>
        </authorList>
    </citation>
    <scope>NUCLEOTIDE SEQUENCE [LARGE SCALE GENOMIC DNA]</scope>
    <source>
        <strain evidence="17">ATCC 90039 / CBS 2479 / JCM 2466 / KCTC 7840 / NCYC 2677 / UAMH 7654</strain>
    </source>
</reference>
<feature type="binding site" evidence="11">
    <location>
        <position position="22"/>
    </location>
    <ligand>
        <name>5-methyltetrahydropteroyltri-L-glutamate</name>
        <dbReference type="ChEBI" id="CHEBI:58207"/>
    </ligand>
</feature>
<evidence type="ECO:0000256" key="11">
    <source>
        <dbReference type="PIRSR" id="PIRSR000382-1"/>
    </source>
</evidence>
<feature type="binding site" evidence="11">
    <location>
        <position position="610"/>
    </location>
    <ligand>
        <name>L-homocysteine</name>
        <dbReference type="ChEBI" id="CHEBI:58199"/>
    </ligand>
</feature>
<evidence type="ECO:0000259" key="15">
    <source>
        <dbReference type="Pfam" id="PF08267"/>
    </source>
</evidence>
<feature type="domain" description="Cobalamin-independent methionine synthase MetE C-terminal/archaeal" evidence="14">
    <location>
        <begin position="437"/>
        <end position="759"/>
    </location>
</feature>
<keyword evidence="10" id="KW-0486">Methionine biosynthesis</keyword>
<dbReference type="GO" id="GO:0008270">
    <property type="term" value="F:zinc ion binding"/>
    <property type="evidence" value="ECO:0007669"/>
    <property type="project" value="InterPro"/>
</dbReference>
<dbReference type="Pfam" id="PF01717">
    <property type="entry name" value="Meth_synt_2"/>
    <property type="match status" value="1"/>
</dbReference>
<sequence length="770" mass="86548">MAGAIKSAILGYPRVGTNRAAKKAIEGYWAGKISEQELQDAAKAIRKERWESIKNAGVDYIPSGDWTLYDSLLDHSFNFNVVPERFVKQGLSPLDTYFAMGRGRQDREKGIDVAANEMGKFFDSNYHIVKVDHSPNTEFKLARNQWLDEYKEAKDLGIETRPVAFGPITYLALVRKSRDAPADFKPLDLLDKLIPVYVELLKSLKEAGAKEVQLDEPILVTDAAEQWGDLYKKAYSALAEVGLPITLTTAYGRVGKSIDFINDLPISAFHIDVNREPGQVDEVISKIKDSKIILELGLISGRNIWKNDLKASKEIADKAVSELGADRVRISTSSSLLHTPLTLKVETKLTPEQVSWLSFADEKCAEVAALAAALNGEETEIYKQNGKDIESRREFERKSDPAVRDRVAAIKEEDLKRKNPFPVRREAQQKKLNLPKFPTTTIGSFPQTKEIRVARAKFGKGDLTKEQYETAMENEIKNVVDIQERLDLDLLVHGEPERNDMVQYFGEQLNGFIFTQLGWVQSYGSRYVRPPIVVSDVSRPEPMTVRWSSYAQSVSKKPMKGMLTGPVTILNWSFPRADISKEVQAKQLALALRDEVVDLANAGISAIQVDEPAIREGLPLRKEDWDNYLKWAVDSFRLSTSGVEDETQIHSHFCYSDFGDIFPHIQRLDADVISIEASKADLKLLQTFAEHGYSNEIGPGVYDIHSPRVPSQQEIQDRLVEFAKVINPDLLVVNPDCGLKTRAWKETEESLTNLVAAAKWARENIKAQTP</sequence>
<evidence type="ECO:0000256" key="10">
    <source>
        <dbReference type="ARBA" id="ARBA00023167"/>
    </source>
</evidence>
<feature type="binding site" evidence="12">
    <location>
        <position position="676"/>
    </location>
    <ligand>
        <name>Zn(2+)</name>
        <dbReference type="ChEBI" id="CHEBI:29105"/>
        <label>1</label>
        <note>catalytic</note>
    </ligand>
</feature>
<dbReference type="UniPathway" id="UPA00051">
    <property type="reaction ID" value="UER00082"/>
</dbReference>
<dbReference type="PANTHER" id="PTHR30519">
    <property type="entry name" value="5-METHYLTETRAHYDROPTEROYLTRIGLUTAMATE--HOMOCYSTEINE METHYLTRANSFERASE"/>
    <property type="match status" value="1"/>
</dbReference>
<comment type="function">
    <text evidence="1">Catalyzes the transfer of a methyl group from 5-methyltetrahydrofolate to homocysteine resulting in methionine formation.</text>
</comment>
<proteinExistence type="inferred from homology"/>
<dbReference type="EC" id="2.1.1.14" evidence="4"/>
<organism evidence="16 17">
    <name type="scientific">Trichosporon asahii var. asahii (strain ATCC 90039 / CBS 2479 / JCM 2466 / KCTC 7840 / NBRC 103889/ NCYC 2677 / UAMH 7654)</name>
    <name type="common">Yeast</name>
    <dbReference type="NCBI Taxonomy" id="1186058"/>
    <lineage>
        <taxon>Eukaryota</taxon>
        <taxon>Fungi</taxon>
        <taxon>Dikarya</taxon>
        <taxon>Basidiomycota</taxon>
        <taxon>Agaricomycotina</taxon>
        <taxon>Tremellomycetes</taxon>
        <taxon>Trichosporonales</taxon>
        <taxon>Trichosporonaceae</taxon>
        <taxon>Trichosporon</taxon>
    </lineage>
</organism>
<dbReference type="SUPFAM" id="SSF51726">
    <property type="entry name" value="UROD/MetE-like"/>
    <property type="match status" value="2"/>
</dbReference>
<dbReference type="KEGG" id="tasa:A1Q1_04862"/>
<comment type="caution">
    <text evidence="16">The sequence shown here is derived from an EMBL/GenBank/DDBJ whole genome shotgun (WGS) entry which is preliminary data.</text>
</comment>
<feature type="domain" description="Cobalamin-independent methionine synthase MetE N-terminal" evidence="15">
    <location>
        <begin position="7"/>
        <end position="317"/>
    </location>
</feature>
<feature type="binding site" evidence="11">
    <location>
        <position position="572"/>
    </location>
    <ligand>
        <name>5-methyltetrahydropteroyltri-L-glutamate</name>
        <dbReference type="ChEBI" id="CHEBI:58207"/>
    </ligand>
</feature>
<evidence type="ECO:0000313" key="17">
    <source>
        <dbReference type="Proteomes" id="UP000002748"/>
    </source>
</evidence>
<keyword evidence="7 16" id="KW-0808">Transferase</keyword>
<evidence type="ECO:0000259" key="14">
    <source>
        <dbReference type="Pfam" id="PF01717"/>
    </source>
</evidence>
<comment type="cofactor">
    <cofactor evidence="12">
        <name>Zn(2+)</name>
        <dbReference type="ChEBI" id="CHEBI:29105"/>
    </cofactor>
    <text evidence="12">Binds 2 Zn(2+) ions per subunit.</text>
</comment>
<dbReference type="GeneID" id="25988374"/>
<protein>
    <recommendedName>
        <fullName evidence="4">5-methyltetrahydropteroyltriglutamate--homocysteine S-methyltransferase</fullName>
        <ecNumber evidence="4">2.1.1.14</ecNumber>
    </recommendedName>
</protein>
<dbReference type="Gene3D" id="3.20.20.210">
    <property type="match status" value="2"/>
</dbReference>
<feature type="active site" description="Proton donor" evidence="13">
    <location>
        <position position="705"/>
    </location>
</feature>
<feature type="binding site" evidence="11">
    <location>
        <position position="495"/>
    </location>
    <ligand>
        <name>L-methionine</name>
        <dbReference type="ChEBI" id="CHEBI:57844"/>
    </ligand>
</feature>
<dbReference type="HOGENOM" id="CLU_013175_0_0_1"/>
<dbReference type="EMBL" id="ALBS01000284">
    <property type="protein sequence ID" value="EJT46567.1"/>
    <property type="molecule type" value="Genomic_DNA"/>
</dbReference>
<dbReference type="InterPro" id="IPR002629">
    <property type="entry name" value="Met_Synth_C/arc"/>
</dbReference>
<dbReference type="Pfam" id="PF08267">
    <property type="entry name" value="Meth_synt_1"/>
    <property type="match status" value="1"/>
</dbReference>
<feature type="binding site" evidence="12">
    <location>
        <position position="737"/>
    </location>
    <ligand>
        <name>Zn(2+)</name>
        <dbReference type="ChEBI" id="CHEBI:29105"/>
        <label>1</label>
        <note>catalytic</note>
    </ligand>
</feature>
<dbReference type="CDD" id="cd03311">
    <property type="entry name" value="CIMS_C_terminal_like"/>
    <property type="match status" value="1"/>
</dbReference>
<evidence type="ECO:0000256" key="9">
    <source>
        <dbReference type="ARBA" id="ARBA00022833"/>
    </source>
</evidence>
<evidence type="ECO:0000256" key="12">
    <source>
        <dbReference type="PIRSR" id="PIRSR000382-2"/>
    </source>
</evidence>
<dbReference type="HAMAP" id="MF_00172">
    <property type="entry name" value="Meth_synth"/>
    <property type="match status" value="1"/>
</dbReference>
<evidence type="ECO:0000256" key="6">
    <source>
        <dbReference type="ARBA" id="ARBA00022605"/>
    </source>
</evidence>